<dbReference type="InParanoid" id="A0A067P5S5"/>
<evidence type="ECO:0000313" key="3">
    <source>
        <dbReference type="Proteomes" id="UP000027265"/>
    </source>
</evidence>
<reference evidence="3" key="1">
    <citation type="journal article" date="2014" name="Proc. Natl. Acad. Sci. U.S.A.">
        <title>Extensive sampling of basidiomycete genomes demonstrates inadequacy of the white-rot/brown-rot paradigm for wood decay fungi.</title>
        <authorList>
            <person name="Riley R."/>
            <person name="Salamov A.A."/>
            <person name="Brown D.W."/>
            <person name="Nagy L.G."/>
            <person name="Floudas D."/>
            <person name="Held B.W."/>
            <person name="Levasseur A."/>
            <person name="Lombard V."/>
            <person name="Morin E."/>
            <person name="Otillar R."/>
            <person name="Lindquist E.A."/>
            <person name="Sun H."/>
            <person name="LaButti K.M."/>
            <person name="Schmutz J."/>
            <person name="Jabbour D."/>
            <person name="Luo H."/>
            <person name="Baker S.E."/>
            <person name="Pisabarro A.G."/>
            <person name="Walton J.D."/>
            <person name="Blanchette R.A."/>
            <person name="Henrissat B."/>
            <person name="Martin F."/>
            <person name="Cullen D."/>
            <person name="Hibbett D.S."/>
            <person name="Grigoriev I.V."/>
        </authorList>
    </citation>
    <scope>NUCLEOTIDE SEQUENCE [LARGE SCALE GENOMIC DNA]</scope>
    <source>
        <strain evidence="3">MUCL 33604</strain>
    </source>
</reference>
<dbReference type="EMBL" id="KL197796">
    <property type="protein sequence ID" value="KDQ49190.1"/>
    <property type="molecule type" value="Genomic_DNA"/>
</dbReference>
<organism evidence="2 3">
    <name type="scientific">Jaapia argillacea MUCL 33604</name>
    <dbReference type="NCBI Taxonomy" id="933084"/>
    <lineage>
        <taxon>Eukaryota</taxon>
        <taxon>Fungi</taxon>
        <taxon>Dikarya</taxon>
        <taxon>Basidiomycota</taxon>
        <taxon>Agaricomycotina</taxon>
        <taxon>Agaricomycetes</taxon>
        <taxon>Agaricomycetidae</taxon>
        <taxon>Jaapiales</taxon>
        <taxon>Jaapiaceae</taxon>
        <taxon>Jaapia</taxon>
    </lineage>
</organism>
<dbReference type="AlphaFoldDB" id="A0A067P5S5"/>
<name>A0A067P5S5_9AGAM</name>
<dbReference type="Proteomes" id="UP000027265">
    <property type="component" value="Unassembled WGS sequence"/>
</dbReference>
<feature type="compositionally biased region" description="Polar residues" evidence="1">
    <location>
        <begin position="23"/>
        <end position="38"/>
    </location>
</feature>
<feature type="compositionally biased region" description="Low complexity" evidence="1">
    <location>
        <begin position="39"/>
        <end position="57"/>
    </location>
</feature>
<evidence type="ECO:0000256" key="1">
    <source>
        <dbReference type="SAM" id="MobiDB-lite"/>
    </source>
</evidence>
<feature type="region of interest" description="Disordered" evidence="1">
    <location>
        <begin position="1"/>
        <end position="62"/>
    </location>
</feature>
<dbReference type="OrthoDB" id="244495at2759"/>
<sequence>MAAVHGPAIASHPSPFRHGHSMARSSIPQVKVNPSISNAVASSSAQPISSSSASKTSQDPYYGHEHTARMCARFVALLFACPDLPTPPPRRRRLRCSLPLPSPASSLTPSIEPDYTHPLRSPRYIFYSA</sequence>
<proteinExistence type="predicted"/>
<gene>
    <name evidence="2" type="ORF">JAAARDRAFT_663999</name>
</gene>
<accession>A0A067P5S5</accession>
<dbReference type="STRING" id="933084.A0A067P5S5"/>
<keyword evidence="3" id="KW-1185">Reference proteome</keyword>
<dbReference type="HOGENOM" id="CLU_1949132_0_0_1"/>
<evidence type="ECO:0000313" key="2">
    <source>
        <dbReference type="EMBL" id="KDQ49190.1"/>
    </source>
</evidence>
<protein>
    <submittedName>
        <fullName evidence="2">Uncharacterized protein</fullName>
    </submittedName>
</protein>